<evidence type="ECO:0000313" key="1">
    <source>
        <dbReference type="EMBL" id="MBU9728944.1"/>
    </source>
</evidence>
<reference evidence="1 2" key="1">
    <citation type="submission" date="2021-06" db="EMBL/GenBank/DDBJ databases">
        <title>Description of novel taxa of the family Lachnospiraceae.</title>
        <authorList>
            <person name="Chaplin A.V."/>
            <person name="Sokolova S.R."/>
            <person name="Pikina A.P."/>
            <person name="Korzhanova M."/>
            <person name="Belova V."/>
            <person name="Korostin D."/>
            <person name="Efimov B.A."/>
        </authorList>
    </citation>
    <scope>NUCLEOTIDE SEQUENCE [LARGE SCALE GENOMIC DNA]</scope>
    <source>
        <strain evidence="1 2">ASD4241</strain>
    </source>
</reference>
<gene>
    <name evidence="1" type="ORF">KTH90_23415</name>
</gene>
<keyword evidence="2" id="KW-1185">Reference proteome</keyword>
<sequence length="207" mass="22844">MNKTEMKKIVKAADYNAVFCYHEDHAGFVPQELVENSDGLVKIVFRPFDFATIAAVSEKVAEVVVPEDGGYHPEIRDLLVLYYVLSLSADVKLGDFDAEEMYRCSLSPVGKLVRTQTNAIGFLQRLVELCDQKIEYRKSMALKGKDGFGQLMEALVDRAKAGDFSWMQQAGGAGRIDRLDSARVVSNGVDRADSDMIGGIERKGVVA</sequence>
<evidence type="ECO:0000313" key="2">
    <source>
        <dbReference type="Proteomes" id="UP001314681"/>
    </source>
</evidence>
<dbReference type="RefSeq" id="WP_158355385.1">
    <property type="nucleotide sequence ID" value="NZ_JAHQCX010000026.1"/>
</dbReference>
<dbReference type="EMBL" id="JAHQCX010000026">
    <property type="protein sequence ID" value="MBU9728944.1"/>
    <property type="molecule type" value="Genomic_DNA"/>
</dbReference>
<protein>
    <submittedName>
        <fullName evidence="1">Uncharacterized protein</fullName>
    </submittedName>
</protein>
<dbReference type="Proteomes" id="UP001314681">
    <property type="component" value="Unassembled WGS sequence"/>
</dbReference>
<proteinExistence type="predicted"/>
<organism evidence="1 2">
    <name type="scientific">Diplocloster modestus</name>
    <dbReference type="NCBI Taxonomy" id="2850322"/>
    <lineage>
        <taxon>Bacteria</taxon>
        <taxon>Bacillati</taxon>
        <taxon>Bacillota</taxon>
        <taxon>Clostridia</taxon>
        <taxon>Lachnospirales</taxon>
        <taxon>Lachnospiraceae</taxon>
        <taxon>Diplocloster</taxon>
    </lineage>
</organism>
<comment type="caution">
    <text evidence="1">The sequence shown here is derived from an EMBL/GenBank/DDBJ whole genome shotgun (WGS) entry which is preliminary data.</text>
</comment>
<name>A0ABS6KEL4_9FIRM</name>
<accession>A0ABS6KEL4</accession>